<organism evidence="2 3">
    <name type="scientific">Metapseudomonas otitidis</name>
    <dbReference type="NCBI Taxonomy" id="319939"/>
    <lineage>
        <taxon>Bacteria</taxon>
        <taxon>Pseudomonadati</taxon>
        <taxon>Pseudomonadota</taxon>
        <taxon>Gammaproteobacteria</taxon>
        <taxon>Pseudomonadales</taxon>
        <taxon>Pseudomonadaceae</taxon>
        <taxon>Metapseudomonas</taxon>
    </lineage>
</organism>
<dbReference type="InterPro" id="IPR004360">
    <property type="entry name" value="Glyas_Fos-R_dOase_dom"/>
</dbReference>
<dbReference type="Gene3D" id="3.30.720.120">
    <property type="match status" value="1"/>
</dbReference>
<dbReference type="Pfam" id="PF00903">
    <property type="entry name" value="Glyoxalase"/>
    <property type="match status" value="1"/>
</dbReference>
<dbReference type="PANTHER" id="PTHR36113">
    <property type="entry name" value="LYASE, PUTATIVE-RELATED-RELATED"/>
    <property type="match status" value="1"/>
</dbReference>
<dbReference type="PROSITE" id="PS51819">
    <property type="entry name" value="VOC"/>
    <property type="match status" value="1"/>
</dbReference>
<dbReference type="SUPFAM" id="SSF54593">
    <property type="entry name" value="Glyoxalase/Bleomycin resistance protein/Dihydroxybiphenyl dioxygenase"/>
    <property type="match status" value="1"/>
</dbReference>
<feature type="domain" description="VOC" evidence="1">
    <location>
        <begin position="3"/>
        <end position="120"/>
    </location>
</feature>
<proteinExistence type="predicted"/>
<dbReference type="Gene3D" id="3.30.720.110">
    <property type="match status" value="1"/>
</dbReference>
<sequence>MIAPSLLNLYVDDPARSADFYRRLLTGDIVEQSPTFALFVFPNGFKLGLWGRTGVEPATTVRGGGSELCVHVDSDEEVDRLHQRWREQGVEIVQAPLAMDFGYTFTGLDPDGHRLRVYHLAM</sequence>
<dbReference type="Proteomes" id="UP000501237">
    <property type="component" value="Chromosome"/>
</dbReference>
<evidence type="ECO:0000313" key="3">
    <source>
        <dbReference type="Proteomes" id="UP000501237"/>
    </source>
</evidence>
<gene>
    <name evidence="2" type="ORF">PtoMrB4_25440</name>
</gene>
<dbReference type="PIRSF" id="PIRSF039020">
    <property type="entry name" value="EhpR"/>
    <property type="match status" value="1"/>
</dbReference>
<dbReference type="InterPro" id="IPR029068">
    <property type="entry name" value="Glyas_Bleomycin-R_OHBP_Dase"/>
</dbReference>
<dbReference type="GeneID" id="57397768"/>
<accession>A0A679GPE1</accession>
<evidence type="ECO:0000313" key="2">
    <source>
        <dbReference type="EMBL" id="BCA28567.1"/>
    </source>
</evidence>
<reference evidence="2 3" key="1">
    <citation type="journal article" date="2020" name="Microbiol. Resour. Announc.">
        <title>Complete genome sequence of Pseudomonas otitidis strain MrB4, isolated from Lake Biwa in Japan.</title>
        <authorList>
            <person name="Miyazaki K."/>
            <person name="Hase E."/>
            <person name="Maruya T."/>
        </authorList>
    </citation>
    <scope>NUCLEOTIDE SEQUENCE [LARGE SCALE GENOMIC DNA]</scope>
    <source>
        <strain evidence="2 3">MrB4</strain>
    </source>
</reference>
<dbReference type="KEGG" id="poj:PtoMrB4_25440"/>
<dbReference type="AlphaFoldDB" id="A0A679GPE1"/>
<name>A0A679GPE1_9GAMM</name>
<protein>
    <submittedName>
        <fullName evidence="2">Drug:proton antiporter</fullName>
    </submittedName>
</protein>
<dbReference type="InterPro" id="IPR037523">
    <property type="entry name" value="VOC_core"/>
</dbReference>
<evidence type="ECO:0000259" key="1">
    <source>
        <dbReference type="PROSITE" id="PS51819"/>
    </source>
</evidence>
<dbReference type="RefSeq" id="WP_172433484.1">
    <property type="nucleotide sequence ID" value="NZ_AP022642.1"/>
</dbReference>
<dbReference type="InterPro" id="IPR026275">
    <property type="entry name" value="Glyoxalase/dOase/EhpR"/>
</dbReference>
<dbReference type="InterPro" id="IPR051332">
    <property type="entry name" value="Fosfomycin_Res_Enzymes"/>
</dbReference>
<dbReference type="EMBL" id="AP022642">
    <property type="protein sequence ID" value="BCA28567.1"/>
    <property type="molecule type" value="Genomic_DNA"/>
</dbReference>
<dbReference type="PANTHER" id="PTHR36113:SF3">
    <property type="entry name" value="SLL5075 PROTEIN"/>
    <property type="match status" value="1"/>
</dbReference>